<accession>A0AB39CEJ8</accession>
<evidence type="ECO:0000313" key="1">
    <source>
        <dbReference type="EMBL" id="XDJ15338.1"/>
    </source>
</evidence>
<name>A0AB39CEJ8_9VIRU</name>
<dbReference type="EMBL" id="PQ015379">
    <property type="protein sequence ID" value="XDJ15338.1"/>
    <property type="molecule type" value="Genomic_DNA"/>
</dbReference>
<proteinExistence type="predicted"/>
<sequence>MFDGLNTHGCASNGNLPFTDVTLRTGDEHSFVKYTINFAPENGGVFALADSYISIPKEHEYSFPWHNESQDHSIEWNVEPPAPISNHIFIIPRARD</sequence>
<organism evidence="1">
    <name type="scientific">Pseudomonas phage HRDY3</name>
    <dbReference type="NCBI Taxonomy" id="3236930"/>
    <lineage>
        <taxon>Viruses</taxon>
    </lineage>
</organism>
<protein>
    <submittedName>
        <fullName evidence="1">Uncharacterized protein</fullName>
    </submittedName>
</protein>
<reference evidence="1" key="1">
    <citation type="submission" date="2024-07" db="EMBL/GenBank/DDBJ databases">
        <authorList>
            <person name="Bringhurst R.M."/>
            <person name="Homer T.E."/>
        </authorList>
    </citation>
    <scope>NUCLEOTIDE SEQUENCE</scope>
</reference>